<keyword evidence="2" id="KW-1185">Reference proteome</keyword>
<name>A0AAV1FRI1_XYRNO</name>
<dbReference type="Proteomes" id="UP001178508">
    <property type="component" value="Chromosome 9"/>
</dbReference>
<sequence>METLINERGHKKHIAEGCHLKLKDLKVIARDLRNQYLSRTYVPAFPRPEFQVSRLKHDTNRWGLWGIKKDGGFRSPGASPLLWWNLVVGPEEIQSAERRLLETTYPDRTEEQIQTQQSFLEKFASSPAFQRSSRLGSYRFTLSVEELLKAYKDQFCSGAEPILRVLRTELYKQEVMYAVLVHSPANQELFSTHSLLTDVPDYICTYKDGCFLWRPEAMCETHRYELVRMYDEKQLEVKETRFKTFYVWDNVALALYVDAEVLRFDRNQLREKLTFCKKGVLQIKKTSPFDRLSSAENFVKRLWPDYLSPLERD</sequence>
<reference evidence="1" key="1">
    <citation type="submission" date="2023-08" db="EMBL/GenBank/DDBJ databases">
        <authorList>
            <person name="Alioto T."/>
            <person name="Alioto T."/>
            <person name="Gomez Garrido J."/>
        </authorList>
    </citation>
    <scope>NUCLEOTIDE SEQUENCE</scope>
</reference>
<evidence type="ECO:0000313" key="1">
    <source>
        <dbReference type="EMBL" id="CAJ1063655.1"/>
    </source>
</evidence>
<organism evidence="1 2">
    <name type="scientific">Xyrichtys novacula</name>
    <name type="common">Pearly razorfish</name>
    <name type="synonym">Hemipteronotus novacula</name>
    <dbReference type="NCBI Taxonomy" id="13765"/>
    <lineage>
        <taxon>Eukaryota</taxon>
        <taxon>Metazoa</taxon>
        <taxon>Chordata</taxon>
        <taxon>Craniata</taxon>
        <taxon>Vertebrata</taxon>
        <taxon>Euteleostomi</taxon>
        <taxon>Actinopterygii</taxon>
        <taxon>Neopterygii</taxon>
        <taxon>Teleostei</taxon>
        <taxon>Neoteleostei</taxon>
        <taxon>Acanthomorphata</taxon>
        <taxon>Eupercaria</taxon>
        <taxon>Labriformes</taxon>
        <taxon>Labridae</taxon>
        <taxon>Xyrichtys</taxon>
    </lineage>
</organism>
<proteinExistence type="predicted"/>
<gene>
    <name evidence="1" type="ORF">XNOV1_A012058</name>
</gene>
<accession>A0AAV1FRI1</accession>
<dbReference type="EMBL" id="OY660872">
    <property type="protein sequence ID" value="CAJ1063655.1"/>
    <property type="molecule type" value="Genomic_DNA"/>
</dbReference>
<dbReference type="AlphaFoldDB" id="A0AAV1FRI1"/>
<protein>
    <submittedName>
        <fullName evidence="1">Uncharacterized protein LOC117812855 isoform X2</fullName>
    </submittedName>
</protein>
<evidence type="ECO:0000313" key="2">
    <source>
        <dbReference type="Proteomes" id="UP001178508"/>
    </source>
</evidence>